<sequence>MLMQPSRIQGISTPCVWTGLRCDTRSHRVTGIEIGNRGISETVTCDLRNLSSLTVFDVMGNNLTGKIPSLAVLKSLERVLVNDNGFTSIDADFFTGLSSLQFVNLDNNPLRPWNIPYSLTDATSLVVFSAANCNLSREIPDLHWNVTFPNMTTLTLSSNSLVGELPTTTGPASIGGREENRFSGTIPDVHGLTSLKVFNVSGNKLTGIIPESIFKLSSLSYVGLGNNLLHGPTPGLFPEHDRFDRRGVNNFCLDVPGAPCDMRVNVLLLTVEGSGFPVVFAESWKANDPCNGMWMGITCVGADITVINFKGMGLTGVITPSFVLLKDLMVINLSHNNLTGFIPQELTRLSKLKTLDVSYSQLDGQVPDFRPNVVDTTGNPVPRPIPGSIGPSAGKIVGSVIGGNVSLLLLIGFAIFLCGKITR</sequence>
<accession>A0A0D3CK63</accession>
<evidence type="ECO:0000256" key="4">
    <source>
        <dbReference type="ARBA" id="ARBA00022729"/>
    </source>
</evidence>
<dbReference type="InterPro" id="IPR001611">
    <property type="entry name" value="Leu-rich_rpt"/>
</dbReference>
<keyword evidence="4" id="KW-0732">Signal</keyword>
<dbReference type="HOGENOM" id="CLU_000288_114_6_1"/>
<dbReference type="Gramene" id="Bo5g129030.1">
    <property type="protein sequence ID" value="Bo5g129030.1"/>
    <property type="gene ID" value="Bo5g129030"/>
</dbReference>
<evidence type="ECO:0000313" key="12">
    <source>
        <dbReference type="Proteomes" id="UP000032141"/>
    </source>
</evidence>
<keyword evidence="12" id="KW-1185">Reference proteome</keyword>
<keyword evidence="9" id="KW-0325">Glycoprotein</keyword>
<proteinExistence type="predicted"/>
<dbReference type="GO" id="GO:0016020">
    <property type="term" value="C:membrane"/>
    <property type="evidence" value="ECO:0007669"/>
    <property type="project" value="UniProtKB-SubCell"/>
</dbReference>
<name>A0A0D3CK63_BRAOL</name>
<dbReference type="Gene3D" id="3.80.10.10">
    <property type="entry name" value="Ribonuclease Inhibitor"/>
    <property type="match status" value="2"/>
</dbReference>
<evidence type="ECO:0000256" key="5">
    <source>
        <dbReference type="ARBA" id="ARBA00022737"/>
    </source>
</evidence>
<evidence type="ECO:0000313" key="11">
    <source>
        <dbReference type="EnsemblPlants" id="Bo5g129030.1"/>
    </source>
</evidence>
<dbReference type="PANTHER" id="PTHR47986:SF34">
    <property type="entry name" value="RECEPTOR-LIKE KINASE TMK2"/>
    <property type="match status" value="1"/>
</dbReference>
<dbReference type="Pfam" id="PF13855">
    <property type="entry name" value="LRR_8"/>
    <property type="match status" value="1"/>
</dbReference>
<feature type="transmembrane region" description="Helical" evidence="10">
    <location>
        <begin position="396"/>
        <end position="418"/>
    </location>
</feature>
<dbReference type="PANTHER" id="PTHR47986">
    <property type="entry name" value="OSJNBA0070M12.3 PROTEIN"/>
    <property type="match status" value="1"/>
</dbReference>
<keyword evidence="3 10" id="KW-0812">Transmembrane</keyword>
<keyword evidence="7 10" id="KW-0472">Membrane</keyword>
<dbReference type="Pfam" id="PF00560">
    <property type="entry name" value="LRR_1"/>
    <property type="match status" value="1"/>
</dbReference>
<dbReference type="STRING" id="109376.A0A0D3CK63"/>
<reference evidence="11" key="2">
    <citation type="submission" date="2015-03" db="UniProtKB">
        <authorList>
            <consortium name="EnsemblPlants"/>
        </authorList>
    </citation>
    <scope>IDENTIFICATION</scope>
</reference>
<keyword evidence="5" id="KW-0677">Repeat</keyword>
<evidence type="ECO:0000256" key="8">
    <source>
        <dbReference type="ARBA" id="ARBA00023170"/>
    </source>
</evidence>
<evidence type="ECO:0000256" key="6">
    <source>
        <dbReference type="ARBA" id="ARBA00022989"/>
    </source>
</evidence>
<evidence type="ECO:0000256" key="9">
    <source>
        <dbReference type="ARBA" id="ARBA00023180"/>
    </source>
</evidence>
<keyword evidence="8" id="KW-0675">Receptor</keyword>
<dbReference type="OMA" id="NDPCNGM"/>
<evidence type="ECO:0000256" key="3">
    <source>
        <dbReference type="ARBA" id="ARBA00022692"/>
    </source>
</evidence>
<evidence type="ECO:0008006" key="13">
    <source>
        <dbReference type="Google" id="ProtNLM"/>
    </source>
</evidence>
<dbReference type="InterPro" id="IPR032675">
    <property type="entry name" value="LRR_dom_sf"/>
</dbReference>
<keyword evidence="2" id="KW-0433">Leucine-rich repeat</keyword>
<evidence type="ECO:0000256" key="7">
    <source>
        <dbReference type="ARBA" id="ARBA00023136"/>
    </source>
</evidence>
<evidence type="ECO:0000256" key="2">
    <source>
        <dbReference type="ARBA" id="ARBA00022614"/>
    </source>
</evidence>
<dbReference type="FunFam" id="3.80.10.10:FF:000129">
    <property type="entry name" value="Leucine-rich repeat receptor-like kinase"/>
    <property type="match status" value="1"/>
</dbReference>
<dbReference type="AlphaFoldDB" id="A0A0D3CK63"/>
<dbReference type="SMART" id="SM00369">
    <property type="entry name" value="LRR_TYP"/>
    <property type="match status" value="5"/>
</dbReference>
<dbReference type="SUPFAM" id="SSF52058">
    <property type="entry name" value="L domain-like"/>
    <property type="match status" value="1"/>
</dbReference>
<dbReference type="EnsemblPlants" id="Bo5g129030.1">
    <property type="protein sequence ID" value="Bo5g129030.1"/>
    <property type="gene ID" value="Bo5g129030"/>
</dbReference>
<dbReference type="InterPro" id="IPR052422">
    <property type="entry name" value="Auxin_Ser/Thr_Kinase"/>
</dbReference>
<organism evidence="11 12">
    <name type="scientific">Brassica oleracea var. oleracea</name>
    <dbReference type="NCBI Taxonomy" id="109376"/>
    <lineage>
        <taxon>Eukaryota</taxon>
        <taxon>Viridiplantae</taxon>
        <taxon>Streptophyta</taxon>
        <taxon>Embryophyta</taxon>
        <taxon>Tracheophyta</taxon>
        <taxon>Spermatophyta</taxon>
        <taxon>Magnoliopsida</taxon>
        <taxon>eudicotyledons</taxon>
        <taxon>Gunneridae</taxon>
        <taxon>Pentapetalae</taxon>
        <taxon>rosids</taxon>
        <taxon>malvids</taxon>
        <taxon>Brassicales</taxon>
        <taxon>Brassicaceae</taxon>
        <taxon>Brassiceae</taxon>
        <taxon>Brassica</taxon>
    </lineage>
</organism>
<dbReference type="InterPro" id="IPR003591">
    <property type="entry name" value="Leu-rich_rpt_typical-subtyp"/>
</dbReference>
<dbReference type="eggNOG" id="ENOG502QPQ4">
    <property type="taxonomic scope" value="Eukaryota"/>
</dbReference>
<reference evidence="11 12" key="1">
    <citation type="journal article" date="2014" name="Genome Biol.">
        <title>Transcriptome and methylome profiling reveals relics of genome dominance in the mesopolyploid Brassica oleracea.</title>
        <authorList>
            <person name="Parkin I.A."/>
            <person name="Koh C."/>
            <person name="Tang H."/>
            <person name="Robinson S.J."/>
            <person name="Kagale S."/>
            <person name="Clarke W.E."/>
            <person name="Town C.D."/>
            <person name="Nixon J."/>
            <person name="Krishnakumar V."/>
            <person name="Bidwell S.L."/>
            <person name="Denoeud F."/>
            <person name="Belcram H."/>
            <person name="Links M.G."/>
            <person name="Just J."/>
            <person name="Clarke C."/>
            <person name="Bender T."/>
            <person name="Huebert T."/>
            <person name="Mason A.S."/>
            <person name="Pires J.C."/>
            <person name="Barker G."/>
            <person name="Moore J."/>
            <person name="Walley P.G."/>
            <person name="Manoli S."/>
            <person name="Batley J."/>
            <person name="Edwards D."/>
            <person name="Nelson M.N."/>
            <person name="Wang X."/>
            <person name="Paterson A.H."/>
            <person name="King G."/>
            <person name="Bancroft I."/>
            <person name="Chalhoub B."/>
            <person name="Sharpe A.G."/>
        </authorList>
    </citation>
    <scope>NUCLEOTIDE SEQUENCE</scope>
    <source>
        <strain evidence="11 12">cv. TO1000</strain>
    </source>
</reference>
<keyword evidence="6 10" id="KW-1133">Transmembrane helix</keyword>
<evidence type="ECO:0000256" key="10">
    <source>
        <dbReference type="SAM" id="Phobius"/>
    </source>
</evidence>
<evidence type="ECO:0000256" key="1">
    <source>
        <dbReference type="ARBA" id="ARBA00004167"/>
    </source>
</evidence>
<protein>
    <recommendedName>
        <fullName evidence="13">Leucine-rich repeat-containing N-terminal plant-type domain-containing protein</fullName>
    </recommendedName>
</protein>
<comment type="subcellular location">
    <subcellularLocation>
        <location evidence="1">Membrane</location>
        <topology evidence="1">Single-pass membrane protein</topology>
    </subcellularLocation>
</comment>
<dbReference type="Proteomes" id="UP000032141">
    <property type="component" value="Chromosome C5"/>
</dbReference>